<keyword evidence="8" id="KW-0449">Lipoprotein</keyword>
<feature type="region of interest" description="Disordered" evidence="9">
    <location>
        <begin position="138"/>
        <end position="161"/>
    </location>
</feature>
<dbReference type="PANTHER" id="PTHR31044:SF47">
    <property type="entry name" value="CARBOHYDRATE-BINDING X8 DOMAIN SUPERFAMILY PROTEIN"/>
    <property type="match status" value="1"/>
</dbReference>
<evidence type="ECO:0000256" key="9">
    <source>
        <dbReference type="SAM" id="MobiDB-lite"/>
    </source>
</evidence>
<dbReference type="Gene3D" id="1.20.58.1040">
    <property type="match status" value="1"/>
</dbReference>
<dbReference type="InterPro" id="IPR012946">
    <property type="entry name" value="X8"/>
</dbReference>
<gene>
    <name evidence="12" type="ORF">CCAM_LOCUS6695</name>
</gene>
<feature type="domain" description="X8" evidence="11">
    <location>
        <begin position="30"/>
        <end position="114"/>
    </location>
</feature>
<proteinExistence type="predicted"/>
<evidence type="ECO:0000313" key="13">
    <source>
        <dbReference type="Proteomes" id="UP000595140"/>
    </source>
</evidence>
<feature type="compositionally biased region" description="Low complexity" evidence="9">
    <location>
        <begin position="144"/>
        <end position="156"/>
    </location>
</feature>
<evidence type="ECO:0000256" key="4">
    <source>
        <dbReference type="ARBA" id="ARBA00022729"/>
    </source>
</evidence>
<evidence type="ECO:0000256" key="7">
    <source>
        <dbReference type="ARBA" id="ARBA00023180"/>
    </source>
</evidence>
<keyword evidence="2" id="KW-1003">Cell membrane</keyword>
<feature type="signal peptide" evidence="10">
    <location>
        <begin position="1"/>
        <end position="29"/>
    </location>
</feature>
<dbReference type="InterPro" id="IPR044788">
    <property type="entry name" value="X8_dom_prot"/>
</dbReference>
<keyword evidence="6" id="KW-1015">Disulfide bond</keyword>
<keyword evidence="7" id="KW-0325">Glycoprotein</keyword>
<keyword evidence="3" id="KW-0336">GPI-anchor</keyword>
<accession>A0A484KP36</accession>
<organism evidence="12 13">
    <name type="scientific">Cuscuta campestris</name>
    <dbReference type="NCBI Taxonomy" id="132261"/>
    <lineage>
        <taxon>Eukaryota</taxon>
        <taxon>Viridiplantae</taxon>
        <taxon>Streptophyta</taxon>
        <taxon>Embryophyta</taxon>
        <taxon>Tracheophyta</taxon>
        <taxon>Spermatophyta</taxon>
        <taxon>Magnoliopsida</taxon>
        <taxon>eudicotyledons</taxon>
        <taxon>Gunneridae</taxon>
        <taxon>Pentapetalae</taxon>
        <taxon>asterids</taxon>
        <taxon>lamiids</taxon>
        <taxon>Solanales</taxon>
        <taxon>Convolvulaceae</taxon>
        <taxon>Cuscuteae</taxon>
        <taxon>Cuscuta</taxon>
        <taxon>Cuscuta subgen. Grammica</taxon>
        <taxon>Cuscuta sect. Cleistogrammica</taxon>
    </lineage>
</organism>
<keyword evidence="13" id="KW-1185">Reference proteome</keyword>
<evidence type="ECO:0000256" key="10">
    <source>
        <dbReference type="SAM" id="SignalP"/>
    </source>
</evidence>
<evidence type="ECO:0000256" key="3">
    <source>
        <dbReference type="ARBA" id="ARBA00022622"/>
    </source>
</evidence>
<evidence type="ECO:0000256" key="1">
    <source>
        <dbReference type="ARBA" id="ARBA00004609"/>
    </source>
</evidence>
<dbReference type="GO" id="GO:0009506">
    <property type="term" value="C:plasmodesma"/>
    <property type="evidence" value="ECO:0007669"/>
    <property type="project" value="UniProtKB-ARBA"/>
</dbReference>
<dbReference type="SMART" id="SM00768">
    <property type="entry name" value="X8"/>
    <property type="match status" value="1"/>
</dbReference>
<dbReference type="GO" id="GO:0005886">
    <property type="term" value="C:plasma membrane"/>
    <property type="evidence" value="ECO:0007669"/>
    <property type="project" value="UniProtKB-SubCell"/>
</dbReference>
<keyword evidence="5" id="KW-0472">Membrane</keyword>
<dbReference type="Pfam" id="PF07983">
    <property type="entry name" value="X8"/>
    <property type="match status" value="1"/>
</dbReference>
<dbReference type="PANTHER" id="PTHR31044">
    <property type="entry name" value="BETA-1,3 GLUCANASE"/>
    <property type="match status" value="1"/>
</dbReference>
<evidence type="ECO:0000256" key="5">
    <source>
        <dbReference type="ARBA" id="ARBA00023136"/>
    </source>
</evidence>
<dbReference type="GO" id="GO:0098552">
    <property type="term" value="C:side of membrane"/>
    <property type="evidence" value="ECO:0007669"/>
    <property type="project" value="UniProtKB-KW"/>
</dbReference>
<evidence type="ECO:0000256" key="6">
    <source>
        <dbReference type="ARBA" id="ARBA00023157"/>
    </source>
</evidence>
<dbReference type="AlphaFoldDB" id="A0A484KP36"/>
<dbReference type="Proteomes" id="UP000595140">
    <property type="component" value="Unassembled WGS sequence"/>
</dbReference>
<feature type="chain" id="PRO_5019716328" description="X8 domain-containing protein" evidence="10">
    <location>
        <begin position="30"/>
        <end position="202"/>
    </location>
</feature>
<evidence type="ECO:0000256" key="2">
    <source>
        <dbReference type="ARBA" id="ARBA00022475"/>
    </source>
</evidence>
<dbReference type="FunFam" id="1.20.58.1040:FF:000001">
    <property type="entry name" value="Glucan endo-1,3-beta-glucosidase 4"/>
    <property type="match status" value="1"/>
</dbReference>
<evidence type="ECO:0000259" key="11">
    <source>
        <dbReference type="SMART" id="SM00768"/>
    </source>
</evidence>
<evidence type="ECO:0000313" key="12">
    <source>
        <dbReference type="EMBL" id="VFQ64919.1"/>
    </source>
</evidence>
<dbReference type="EMBL" id="OOIL02000448">
    <property type="protein sequence ID" value="VFQ64919.1"/>
    <property type="molecule type" value="Genomic_DNA"/>
</dbReference>
<keyword evidence="4 10" id="KW-0732">Signal</keyword>
<reference evidence="12 13" key="1">
    <citation type="submission" date="2018-04" db="EMBL/GenBank/DDBJ databases">
        <authorList>
            <person name="Vogel A."/>
        </authorList>
    </citation>
    <scope>NUCLEOTIDE SEQUENCE [LARGE SCALE GENOMIC DNA]</scope>
</reference>
<evidence type="ECO:0000256" key="8">
    <source>
        <dbReference type="ARBA" id="ARBA00023288"/>
    </source>
</evidence>
<name>A0A484KP36_9ASTE</name>
<dbReference type="OrthoDB" id="417697at2759"/>
<protein>
    <recommendedName>
        <fullName evidence="11">X8 domain-containing protein</fullName>
    </recommendedName>
</protein>
<comment type="subcellular location">
    <subcellularLocation>
        <location evidence="1">Cell membrane</location>
        <topology evidence="1">Lipid-anchor</topology>
        <topology evidence="1">GPI-anchor</topology>
    </subcellularLocation>
</comment>
<sequence length="202" mass="20400">MAPEPPSTVAWMVLYCCCWWAAMSGSGEATWCVARSEASDAALQRALDYACGAGADCIPLQSDGLCFLPNTLLAHASYAFNSYYQRRAMAPGSCDFSGTANVAKTDPSYGSCVYPSSLSTAGGLVNPGGGGGIVTQGGGGGTASGTPTTTSPTTIIYPPPTGTTISKPGDRFGGGNLGSPDSGGAQDMLAVGSFLFLLVHIM</sequence>